<dbReference type="GO" id="GO:0031505">
    <property type="term" value="P:fungal-type cell wall organization"/>
    <property type="evidence" value="ECO:0007669"/>
    <property type="project" value="UniProtKB-ARBA"/>
</dbReference>
<evidence type="ECO:0000256" key="4">
    <source>
        <dbReference type="ARBA" id="ARBA00022622"/>
    </source>
</evidence>
<feature type="chain" id="PRO_5041517477" description="1,3-beta-glucanosyltransferase" evidence="10">
    <location>
        <begin position="20"/>
        <end position="549"/>
    </location>
</feature>
<dbReference type="EMBL" id="LYUB02000009">
    <property type="protein sequence ID" value="OVF08164.1"/>
    <property type="molecule type" value="Genomic_DNA"/>
</dbReference>
<evidence type="ECO:0000313" key="14">
    <source>
        <dbReference type="Proteomes" id="UP000195602"/>
    </source>
</evidence>
<protein>
    <recommendedName>
        <fullName evidence="10">1,3-beta-glucanosyltransferase</fullName>
        <ecNumber evidence="10">2.4.1.-</ecNumber>
    </recommendedName>
</protein>
<dbReference type="Gene3D" id="3.20.20.80">
    <property type="entry name" value="Glycosidases"/>
    <property type="match status" value="1"/>
</dbReference>
<dbReference type="GO" id="GO:0098552">
    <property type="term" value="C:side of membrane"/>
    <property type="evidence" value="ECO:0007669"/>
    <property type="project" value="UniProtKB-KW"/>
</dbReference>
<dbReference type="Pfam" id="PF03198">
    <property type="entry name" value="Glyco_hydro_72"/>
    <property type="match status" value="1"/>
</dbReference>
<keyword evidence="4 10" id="KW-0336">GPI-anchor</keyword>
<evidence type="ECO:0000256" key="7">
    <source>
        <dbReference type="ARBA" id="ARBA00023157"/>
    </source>
</evidence>
<evidence type="ECO:0000259" key="12">
    <source>
        <dbReference type="SMART" id="SM00768"/>
    </source>
</evidence>
<comment type="similarity">
    <text evidence="3 10">Belongs to the glycosyl hydrolase 72 family.</text>
</comment>
<sequence>MRQVIYLLSAVFAFSFAIAADLPSIEVVGNKFFYSNNGSQFLIRGVAYQQNFENATSSDSAKYVDPLADGDACKRDVKYFAASNTNVLRVYAVDPEKDHDECMKTFADAGIYIIADLSEPETSINRDSPAWNIDLYERYTSVVDMFANYTNVLGFFAGNEVSNNKSNTDASAFVKAAVRDMKSYIKGKGWKFPVGYSSNDDEDIRVAIADYFSCGELEERADFFGINMYEWCGDANFQSSGYKDRTEEYKNLTIPVFFSEYGCNAERPRKFTEIGTIYSDEMTDVWSGGIVYMYFEEANKYGLVSASGDSVSTLEDFSYYSKEMNSISPSLAKTADVGSSSTVTLSCPASASTWKASPSLPPKPDQDVCDCVSSSLQCVLSDKVDEDDYGDFFGTLCGLVNCSAVSADGDKGKYGAVSFCSSKDKLSYLLNMYYEDQDQHSSACDFSGSASLRSTSSLPKSCSAMVSSVSAGAVVTGSSDSSSGSSSGSSSESGSGSSNSDSQSSSSSSSSSSKKSSGYVAARPASKGELAAIVAMALCFVGGFSSFLF</sequence>
<comment type="caution">
    <text evidence="13">The sequence shown here is derived from an EMBL/GenBank/DDBJ whole genome shotgun (WGS) entry which is preliminary data.</text>
</comment>
<dbReference type="PANTHER" id="PTHR31468">
    <property type="entry name" value="1,3-BETA-GLUCANOSYLTRANSFERASE GAS1"/>
    <property type="match status" value="1"/>
</dbReference>
<evidence type="ECO:0000256" key="3">
    <source>
        <dbReference type="ARBA" id="ARBA00007528"/>
    </source>
</evidence>
<keyword evidence="6 10" id="KW-0472">Membrane</keyword>
<dbReference type="SUPFAM" id="SSF51445">
    <property type="entry name" value="(Trans)glycosidases"/>
    <property type="match status" value="1"/>
</dbReference>
<keyword evidence="7" id="KW-1015">Disulfide bond</keyword>
<dbReference type="EC" id="2.4.1.-" evidence="10"/>
<feature type="region of interest" description="Disordered" evidence="11">
    <location>
        <begin position="477"/>
        <end position="518"/>
    </location>
</feature>
<evidence type="ECO:0000256" key="8">
    <source>
        <dbReference type="ARBA" id="ARBA00023180"/>
    </source>
</evidence>
<evidence type="ECO:0000256" key="11">
    <source>
        <dbReference type="SAM" id="MobiDB-lite"/>
    </source>
</evidence>
<reference evidence="13 14" key="1">
    <citation type="submission" date="2017-04" db="EMBL/GenBank/DDBJ databases">
        <title>Draft genome of the yeast Clavispora lusitaniae type strain CBS 6936.</title>
        <authorList>
            <person name="Durrens P."/>
            <person name="Klopp C."/>
            <person name="Biteau N."/>
            <person name="Fitton-Ouhabi V."/>
            <person name="Dementhon K."/>
            <person name="Accoceberry I."/>
            <person name="Sherman D.J."/>
            <person name="Noel T."/>
        </authorList>
    </citation>
    <scope>NUCLEOTIDE SEQUENCE [LARGE SCALE GENOMIC DNA]</scope>
    <source>
        <strain evidence="13 14">CBS 6936</strain>
    </source>
</reference>
<dbReference type="InterPro" id="IPR012946">
    <property type="entry name" value="X8"/>
</dbReference>
<keyword evidence="10" id="KW-0808">Transferase</keyword>
<feature type="signal peptide" evidence="10">
    <location>
        <begin position="1"/>
        <end position="19"/>
    </location>
</feature>
<dbReference type="FunFam" id="3.20.20.80:FF:000038">
    <property type="entry name" value="1,3-beta-glucanosyltransferase"/>
    <property type="match status" value="1"/>
</dbReference>
<dbReference type="Pfam" id="PF07983">
    <property type="entry name" value="X8"/>
    <property type="match status" value="1"/>
</dbReference>
<evidence type="ECO:0000256" key="1">
    <source>
        <dbReference type="ARBA" id="ARBA00004196"/>
    </source>
</evidence>
<evidence type="ECO:0000256" key="10">
    <source>
        <dbReference type="RuleBase" id="RU361209"/>
    </source>
</evidence>
<keyword evidence="9 10" id="KW-0449">Lipoprotein</keyword>
<dbReference type="GO" id="GO:0071970">
    <property type="term" value="P:fungal-type cell wall (1-&gt;3)-beta-D-glucan biosynthetic process"/>
    <property type="evidence" value="ECO:0007669"/>
    <property type="project" value="TreeGrafter"/>
</dbReference>
<dbReference type="GO" id="GO:0030445">
    <property type="term" value="C:yeast-form cell wall"/>
    <property type="evidence" value="ECO:0007669"/>
    <property type="project" value="UniProtKB-ARBA"/>
</dbReference>
<keyword evidence="5 10" id="KW-0732">Signal</keyword>
<gene>
    <name evidence="13" type="ORF">A9F13_09g00902</name>
</gene>
<dbReference type="AlphaFoldDB" id="A0AA91T1D1"/>
<organism evidence="13 14">
    <name type="scientific">Clavispora lusitaniae</name>
    <name type="common">Candida lusitaniae</name>
    <dbReference type="NCBI Taxonomy" id="36911"/>
    <lineage>
        <taxon>Eukaryota</taxon>
        <taxon>Fungi</taxon>
        <taxon>Dikarya</taxon>
        <taxon>Ascomycota</taxon>
        <taxon>Saccharomycotina</taxon>
        <taxon>Pichiomycetes</taxon>
        <taxon>Metschnikowiaceae</taxon>
        <taxon>Clavispora</taxon>
    </lineage>
</organism>
<evidence type="ECO:0000256" key="5">
    <source>
        <dbReference type="ARBA" id="ARBA00022729"/>
    </source>
</evidence>
<dbReference type="Gene3D" id="1.20.58.1040">
    <property type="match status" value="1"/>
</dbReference>
<dbReference type="GO" id="GO:0005886">
    <property type="term" value="C:plasma membrane"/>
    <property type="evidence" value="ECO:0007669"/>
    <property type="project" value="UniProtKB-SubCell"/>
</dbReference>
<comment type="subcellular location">
    <subcellularLocation>
        <location evidence="1">Cell envelope</location>
    </subcellularLocation>
    <subcellularLocation>
        <location evidence="10">Cell membrane</location>
        <topology evidence="10">Lipid-anchor</topology>
        <topology evidence="10">GPI-anchor</topology>
    </subcellularLocation>
    <subcellularLocation>
        <location evidence="2">Membrane</location>
        <topology evidence="2">Lipid-anchor</topology>
        <topology evidence="2">GPI-anchor</topology>
    </subcellularLocation>
</comment>
<dbReference type="KEGG" id="clus:A9F13_09g00902"/>
<evidence type="ECO:0000256" key="2">
    <source>
        <dbReference type="ARBA" id="ARBA00004589"/>
    </source>
</evidence>
<dbReference type="SMART" id="SM00768">
    <property type="entry name" value="X8"/>
    <property type="match status" value="1"/>
</dbReference>
<dbReference type="InterPro" id="IPR017853">
    <property type="entry name" value="GH"/>
</dbReference>
<evidence type="ECO:0000256" key="6">
    <source>
        <dbReference type="ARBA" id="ARBA00023136"/>
    </source>
</evidence>
<dbReference type="PANTHER" id="PTHR31468:SF2">
    <property type="entry name" value="1,3-BETA-GLUCANOSYLTRANSFERASE GAS1"/>
    <property type="match status" value="1"/>
</dbReference>
<accession>A0AA91T1D1</accession>
<proteinExistence type="inferred from homology"/>
<evidence type="ECO:0000256" key="9">
    <source>
        <dbReference type="ARBA" id="ARBA00023288"/>
    </source>
</evidence>
<dbReference type="InterPro" id="IPR004886">
    <property type="entry name" value="Glucanosyltransferase"/>
</dbReference>
<dbReference type="Proteomes" id="UP000195602">
    <property type="component" value="Unassembled WGS sequence"/>
</dbReference>
<comment type="function">
    <text evidence="10">Splits internally a 1,3-beta-glucan molecule and transfers the newly generated reducing end (the donor) to the non-reducing end of another 1,3-beta-glucan molecule (the acceptor) forming a 1,3-beta linkage, resulting in the elongation of 1,3-beta-glucan chains in the cell wall.</text>
</comment>
<dbReference type="GO" id="GO:0042124">
    <property type="term" value="F:1,3-beta-glucanosyltransferase activity"/>
    <property type="evidence" value="ECO:0007669"/>
    <property type="project" value="TreeGrafter"/>
</dbReference>
<evidence type="ECO:0000313" key="13">
    <source>
        <dbReference type="EMBL" id="OVF08164.1"/>
    </source>
</evidence>
<name>A0AA91T1D1_CLALS</name>
<keyword evidence="8" id="KW-0325">Glycoprotein</keyword>
<feature type="domain" description="X8" evidence="12">
    <location>
        <begin position="376"/>
        <end position="464"/>
    </location>
</feature>